<dbReference type="CDD" id="cd11753">
    <property type="entry name" value="GH94N_ChvB_NdvB_2_like"/>
    <property type="match status" value="1"/>
</dbReference>
<evidence type="ECO:0000259" key="6">
    <source>
        <dbReference type="Pfam" id="PF17167"/>
    </source>
</evidence>
<dbReference type="InterPro" id="IPR037820">
    <property type="entry name" value="GH94N_NdvB"/>
</dbReference>
<dbReference type="InterPro" id="IPR010383">
    <property type="entry name" value="Glyco_hydrolase_94_b-supersand"/>
</dbReference>
<evidence type="ECO:0000256" key="3">
    <source>
        <dbReference type="SAM" id="Phobius"/>
    </source>
</evidence>
<feature type="domain" description="Glycosyl hydrolase 94 catalytic" evidence="6">
    <location>
        <begin position="2317"/>
        <end position="2741"/>
    </location>
</feature>
<proteinExistence type="predicted"/>
<dbReference type="Pfam" id="PF10091">
    <property type="entry name" value="Glycoamylase"/>
    <property type="match status" value="1"/>
</dbReference>
<feature type="transmembrane region" description="Helical" evidence="3">
    <location>
        <begin position="817"/>
        <end position="840"/>
    </location>
</feature>
<reference evidence="7 8" key="1">
    <citation type="submission" date="2024-04" db="EMBL/GenBank/DDBJ databases">
        <title>A novel species isolated from cricket.</title>
        <authorList>
            <person name="Wang H.-C."/>
        </authorList>
    </citation>
    <scope>NUCLEOTIDE SEQUENCE [LARGE SCALE GENOMIC DNA]</scope>
    <source>
        <strain evidence="7 8">WL0021</strain>
    </source>
</reference>
<organism evidence="7 8">
    <name type="scientific">Hohaiivirga grylli</name>
    <dbReference type="NCBI Taxonomy" id="3133970"/>
    <lineage>
        <taxon>Bacteria</taxon>
        <taxon>Pseudomonadati</taxon>
        <taxon>Pseudomonadota</taxon>
        <taxon>Alphaproteobacteria</taxon>
        <taxon>Hyphomicrobiales</taxon>
        <taxon>Methylobacteriaceae</taxon>
        <taxon>Hohaiivirga</taxon>
    </lineage>
</organism>
<evidence type="ECO:0000313" key="7">
    <source>
        <dbReference type="EMBL" id="MEN3930603.1"/>
    </source>
</evidence>
<keyword evidence="3" id="KW-0812">Transmembrane</keyword>
<keyword evidence="3" id="KW-0472">Membrane</keyword>
<dbReference type="InterPro" id="IPR033432">
    <property type="entry name" value="GH94_catalytic"/>
</dbReference>
<keyword evidence="3" id="KW-1133">Transmembrane helix</keyword>
<feature type="transmembrane region" description="Helical" evidence="3">
    <location>
        <begin position="861"/>
        <end position="881"/>
    </location>
</feature>
<feature type="transmembrane region" description="Helical" evidence="3">
    <location>
        <begin position="918"/>
        <end position="940"/>
    </location>
</feature>
<dbReference type="Pfam" id="PF06165">
    <property type="entry name" value="GH94_b-supersand"/>
    <property type="match status" value="2"/>
</dbReference>
<accession>A0ABV0BI10</accession>
<feature type="domain" description="Glycoamylase-like" evidence="5">
    <location>
        <begin position="1280"/>
        <end position="1489"/>
    </location>
</feature>
<feature type="domain" description="Glycosyl hydrolase 94 supersandwich" evidence="4">
    <location>
        <begin position="1531"/>
        <end position="1808"/>
    </location>
</feature>
<dbReference type="InterPro" id="IPR037018">
    <property type="entry name" value="GH65_N"/>
</dbReference>
<dbReference type="Gene3D" id="1.50.10.140">
    <property type="match status" value="2"/>
</dbReference>
<sequence length="2831" mass="319072">MAPIRAELFSIERLEQHAESLAHAQTVTQSPKSVMSLQSRLDENAKALLKAYRASANAVEAEDEIVPAAEWLLDNYHVIEEQIWEIRSDLPQSYYKQLPKLDSGPFSGYPRVFGIAWAFVAHTDSHFTPEALRSFLRSYQRVQPLTIGELWAVAITLRIVLIENLRRLSKQIIDAHLLREEANELADRMLGVNGHAQETMADVLAPYDRKSLPVILAAQLSRRFRDPDPKIAPIQEWLERRLEQDNLTIDEAVHLAQQRQGASNVTVQNVVTSMRLISNTDWSELFESVSLVDECLRHACSFRKMDFSTRNLYRSAIEVLARGSKLKELEIAERALACAEEAREKGEEKRKQDPGYYLVSKGRYEFERLINFKPPFGKWFYRSAIARGVRSYVTSVHVVMLVILAGILALVWRSDLNLIYLPLLLVIGLIPVSEAAVFIVNQLAIRLYKPRKLPAFNLGDFIPEHLRTMVVVPTLLLNKADVLEQVEQLEVHHLASPDGHVTYALLSDWQDSDQEITDQDKELLETAQKAVEALNEKYGPSASGRRFLILHRRRLFNESENTWMGWERKRGKLSELNRLLRGDTETTFLPDADVNRVPENVRFVITLDADTRLPLGTVSKLIGKMAHPLNQPKFDKNLQRITEGYAIMQPRVTPSLPTQSESTLFQQVFSSPGGLDPYSSAVSDVYQDMFGEGTYTGKGIYDVDAFEASLEGRIPENTLLSHDLFESIFARAAYVSDIEFIEDFPSRYDVANKRAHRWARGDWQLLPWALRLTKRGFGGVARLGRWKMMDNLRRAMLAPMTFIAFIASWFLPPNAAFYWLLSLVLMMAVPSLVPVFISATSRLRGITRRSRFTVIANDLKIAGLLVLLNITFLADQAWLMGDAFFRTIYRLFISRKNMLEWVTSAQAGSRPRLTLFGFYRSMSGGVVLVVLALLLAVAFGQAAWLEILPLAILWLAAPAIASLISKRPKARNRVEITQEDKNELRIIARKTWRYFETFVTADDNMLPPDNFQEDPEPILARRTSPTNISLYFLSAVSARDFGWTSTLRAVERFESTFETLKKLEKFKGHFYNWYDTSNLDVLQPPYVSSVDSGNFGGHLIALAQACEEWAEMPIKREVVMTGISDNLSLLKDALEAIGSEIGDKSNKVDEYLRQIEERLSFILNEEDKPLEDTLFSLEILCAELVLHIETVISKIRSLSAADVLFWAKAVLTSVEEHHKDILYLRDAPQSVRRRLRKIATRARKLALDMDFSFLVDKKRKLLSIGYSVPQNSLDNNCYDLLASEARLASFFAIAKGDVPARHWFRLGRTGAPVGKGAALISWSGSMFEYLMPALVMREPIGSLLDRTNNLVVDCQEAYGTKIGTPWGISESAYNARDIEFTYQYSNFGIPDLGLKRGLSDNHVIAPYATGLASMYDPHKVIENYRRLKDIGACGRYGYYDAVDFTKARLLEGIEFEIVYNYMAHHQGMTIVAIANTLMNKCMQERFHAEPIIHASELLLQERTPRHVTAPPQRAEEYNVAAAKLKVGAATVRRLTAVRGTSPATHLMSNGSYSVMLTSAGSGVSKWNGMTVTRWREDASRDDWGSYIFLKDIETKEVWSAGQQPTGTIPDQYEVLFSEDRAEFSRRDGNLTTAMDVLVSAESPSEVRRITLSNSGSETRMIELTSYMELVLASSDSDIAHPAFSKMFVQTEYLQEYGALIATRRPRAANDPELWAAHVAFISGDHLREPTEYETDRARFLGRGRTIRSPEAIWEEGKLSNSTGTVLDPVFSLRHRVEVEPGRTTRISFWTFVASSRDELINLIDTHRSPGSYERAMTLAWTQAQLQLRHLDIGAREAADFQRLAGHVIFADPRLRPSSDIIKLGLGPQNGLWSQGISGDLPIVAIRIDDLEDMEVVRQLIRAHEYWNLKGLSVDLVIINERSASYLQDLQNAIEAVARASRPRLIINGRAIGGSIYTLRSDLMSVETRNLVNSVARIVLTARRGLLADQFARLDTAPPVKLLPPYRYNSSAERIELSEELEFFNGFGGFADNGREYVITFESKKQTPTPWINVIANDGFGFHVSAEGAGYTWAVNSRDYQLTPWSNDPVSNAAGECLYIRDEKTGDIFCPTAAPLRDRGNYIARHGRGYSRFEHRAFGIHMDTLQFVPVTDHVKITRLKLKNLSGQPRELSITAYLEWVLGSSRGAVAPYIVTEIEPETQAFLARNPWSIPFGTRVSFFDMLGQQTAWTGDRREFLGRNGRLAYPAVLQEKEPLSGNTGAGYDPCAAIQQKIELAPEETKEIIVLLGDAESVDEAKALVEKYRSINFDSLLNEVKEYWDKILTAIQIRTPDRAMDIMINHWLLYQTQACRITARSAFYQASGAYGFRDQLQDGMAMTFTLPEQTRQHLIRAAGRQFPEGDVQHWWLPHSGQGVRTRISDDRVWLSYGVATYIRATGDESILDEQIPFIEGQQLGEGEHDAFFFPLQSEEVASLFEHCARGLDQCVKLTGSHGLPLIGTGDWNDGMNRVGELGKGESIWLGWLFVKTVELIAPFAEKRDPDRLNTWRVHSAMVAAAIEQYGWDGEWYRRGYFDDGTPFGSSGSDECQIDAIAQTWAVLSGGAKPERAHKAMRAMERYLVRYEDGISLLFTPPFDKTSRDPGYIKGYPPGLRENGGQYSHAAMWGIIAFAEMGKGDTAGRLFSLLNPINHAKNDEEVARYKVEPYVVAADVYSEAPHIGRGGWTWYTGSAGWMYRAGVESIIGLKQQDGHLTIEPCIPTYWPSFSCRVHIADTTYEIEVSNDASVNKGISKALLNGKVQKIEKSGRLILLLDGKAHKLEISLGKKGSGSRKSE</sequence>
<dbReference type="EMBL" id="JBBYXI010000002">
    <property type="protein sequence ID" value="MEN3930603.1"/>
    <property type="molecule type" value="Genomic_DNA"/>
</dbReference>
<feature type="transmembrane region" description="Helical" evidence="3">
    <location>
        <begin position="392"/>
        <end position="412"/>
    </location>
</feature>
<dbReference type="SUPFAM" id="SSF74650">
    <property type="entry name" value="Galactose mutarotase-like"/>
    <property type="match status" value="2"/>
</dbReference>
<feature type="transmembrane region" description="Helical" evidence="3">
    <location>
        <begin position="792"/>
        <end position="811"/>
    </location>
</feature>
<dbReference type="Proteomes" id="UP001418637">
    <property type="component" value="Unassembled WGS sequence"/>
</dbReference>
<feature type="domain" description="Glycosyl hydrolase 94 supersandwich" evidence="4">
    <location>
        <begin position="2034"/>
        <end position="2304"/>
    </location>
</feature>
<evidence type="ECO:0000256" key="2">
    <source>
        <dbReference type="ARBA" id="ARBA00022679"/>
    </source>
</evidence>
<gene>
    <name evidence="7" type="ORF">WJT86_05935</name>
</gene>
<dbReference type="Gene3D" id="1.50.10.10">
    <property type="match status" value="1"/>
</dbReference>
<feature type="transmembrane region" description="Helical" evidence="3">
    <location>
        <begin position="947"/>
        <end position="964"/>
    </location>
</feature>
<keyword evidence="8" id="KW-1185">Reference proteome</keyword>
<protein>
    <submittedName>
        <fullName evidence="7">Glucoamylase family protein</fullName>
    </submittedName>
</protein>
<dbReference type="RefSeq" id="WP_346336606.1">
    <property type="nucleotide sequence ID" value="NZ_JBBYXI010000002.1"/>
</dbReference>
<dbReference type="SUPFAM" id="SSF48208">
    <property type="entry name" value="Six-hairpin glycosidases"/>
    <property type="match status" value="1"/>
</dbReference>
<dbReference type="Gene3D" id="2.70.98.40">
    <property type="entry name" value="Glycoside hydrolase, family 65, N-terminal domain"/>
    <property type="match status" value="2"/>
</dbReference>
<feature type="transmembrane region" description="Helical" evidence="3">
    <location>
        <begin position="418"/>
        <end position="444"/>
    </location>
</feature>
<comment type="caution">
    <text evidence="7">The sequence shown here is derived from an EMBL/GenBank/DDBJ whole genome shotgun (WGS) entry which is preliminary data.</text>
</comment>
<dbReference type="Pfam" id="PF17167">
    <property type="entry name" value="Glyco_hydro_94"/>
    <property type="match status" value="1"/>
</dbReference>
<dbReference type="InterPro" id="IPR037824">
    <property type="entry name" value="GH94N_2_NdvB"/>
</dbReference>
<evidence type="ECO:0000259" key="5">
    <source>
        <dbReference type="Pfam" id="PF10091"/>
    </source>
</evidence>
<dbReference type="Gene3D" id="2.60.420.10">
    <property type="entry name" value="Maltose phosphorylase, domain 3"/>
    <property type="match status" value="1"/>
</dbReference>
<name>A0ABV0BI10_9HYPH</name>
<evidence type="ECO:0000259" key="4">
    <source>
        <dbReference type="Pfam" id="PF06165"/>
    </source>
</evidence>
<keyword evidence="2" id="KW-0808">Transferase</keyword>
<dbReference type="CDD" id="cd11756">
    <property type="entry name" value="GH94N_ChvB_NdvB_1_like"/>
    <property type="match status" value="1"/>
</dbReference>
<dbReference type="PANTHER" id="PTHR37469:SF2">
    <property type="entry name" value="CELLOBIONIC ACID PHOSPHORYLASE"/>
    <property type="match status" value="1"/>
</dbReference>
<dbReference type="PANTHER" id="PTHR37469">
    <property type="entry name" value="CELLOBIONIC ACID PHOSPHORYLASE-RELATED"/>
    <property type="match status" value="1"/>
</dbReference>
<dbReference type="InterPro" id="IPR019282">
    <property type="entry name" value="Glycoamylase-like_cons_dom"/>
</dbReference>
<dbReference type="InterPro" id="IPR012341">
    <property type="entry name" value="6hp_glycosidase-like_sf"/>
</dbReference>
<evidence type="ECO:0000256" key="1">
    <source>
        <dbReference type="ARBA" id="ARBA00022676"/>
    </source>
</evidence>
<dbReference type="InterPro" id="IPR011013">
    <property type="entry name" value="Gal_mutarotase_sf_dom"/>
</dbReference>
<dbReference type="InterPro" id="IPR008928">
    <property type="entry name" value="6-hairpin_glycosidase_sf"/>
</dbReference>
<evidence type="ECO:0000313" key="8">
    <source>
        <dbReference type="Proteomes" id="UP001418637"/>
    </source>
</evidence>
<dbReference type="InterPro" id="IPR052047">
    <property type="entry name" value="GH94_Enzymes"/>
</dbReference>
<feature type="transmembrane region" description="Helical" evidence="3">
    <location>
        <begin position="142"/>
        <end position="161"/>
    </location>
</feature>
<keyword evidence="1" id="KW-0328">Glycosyltransferase</keyword>
<dbReference type="SMART" id="SM01068">
    <property type="entry name" value="CBM_X"/>
    <property type="match status" value="2"/>
</dbReference>